<name>A0A7J7P4P9_9MAGN</name>
<sequence>KMVDSRWVPVVEKRGRACPSTAVEKLWRFGRSALGGRAFPTAIRRAGTRFPNNVILHFIYMPWVRTGYPYVPTYGNIWESKIGISDIPYLKLDITVELSSCFFGLIYFFGLELLLLSLTCLGGFTMPPKNKKAQQEVTGDLSQDTFKQAEKFNETRMFHLPPEEWDVLIKINENISTFRKGGLPYENLLEAIFVNRVATGQYVIGPGRDNFIYTATSDVAADFNIEDENDVP</sequence>
<dbReference type="AlphaFoldDB" id="A0A7J7P4P9"/>
<protein>
    <submittedName>
        <fullName evidence="2">Uncharacterized protein</fullName>
    </submittedName>
</protein>
<keyword evidence="3" id="KW-1185">Reference proteome</keyword>
<organism evidence="2 3">
    <name type="scientific">Kingdonia uniflora</name>
    <dbReference type="NCBI Taxonomy" id="39325"/>
    <lineage>
        <taxon>Eukaryota</taxon>
        <taxon>Viridiplantae</taxon>
        <taxon>Streptophyta</taxon>
        <taxon>Embryophyta</taxon>
        <taxon>Tracheophyta</taxon>
        <taxon>Spermatophyta</taxon>
        <taxon>Magnoliopsida</taxon>
        <taxon>Ranunculales</taxon>
        <taxon>Circaeasteraceae</taxon>
        <taxon>Kingdonia</taxon>
    </lineage>
</organism>
<proteinExistence type="predicted"/>
<keyword evidence="1" id="KW-0812">Transmembrane</keyword>
<evidence type="ECO:0000313" key="2">
    <source>
        <dbReference type="EMBL" id="KAF6174419.1"/>
    </source>
</evidence>
<comment type="caution">
    <text evidence="2">The sequence shown here is derived from an EMBL/GenBank/DDBJ whole genome shotgun (WGS) entry which is preliminary data.</text>
</comment>
<accession>A0A7J7P4P9</accession>
<dbReference type="Proteomes" id="UP000541444">
    <property type="component" value="Unassembled WGS sequence"/>
</dbReference>
<evidence type="ECO:0000313" key="3">
    <source>
        <dbReference type="Proteomes" id="UP000541444"/>
    </source>
</evidence>
<dbReference type="EMBL" id="JACGCM010000267">
    <property type="protein sequence ID" value="KAF6174419.1"/>
    <property type="molecule type" value="Genomic_DNA"/>
</dbReference>
<gene>
    <name evidence="2" type="ORF">GIB67_024441</name>
</gene>
<evidence type="ECO:0000256" key="1">
    <source>
        <dbReference type="SAM" id="Phobius"/>
    </source>
</evidence>
<keyword evidence="1" id="KW-0472">Membrane</keyword>
<feature type="non-terminal residue" evidence="2">
    <location>
        <position position="1"/>
    </location>
</feature>
<feature type="transmembrane region" description="Helical" evidence="1">
    <location>
        <begin position="102"/>
        <end position="124"/>
    </location>
</feature>
<reference evidence="2 3" key="1">
    <citation type="journal article" date="2020" name="IScience">
        <title>Genome Sequencing of the Endangered Kingdonia uniflora (Circaeasteraceae, Ranunculales) Reveals Potential Mechanisms of Evolutionary Specialization.</title>
        <authorList>
            <person name="Sun Y."/>
            <person name="Deng T."/>
            <person name="Zhang A."/>
            <person name="Moore M.J."/>
            <person name="Landis J.B."/>
            <person name="Lin N."/>
            <person name="Zhang H."/>
            <person name="Zhang X."/>
            <person name="Huang J."/>
            <person name="Zhang X."/>
            <person name="Sun H."/>
            <person name="Wang H."/>
        </authorList>
    </citation>
    <scope>NUCLEOTIDE SEQUENCE [LARGE SCALE GENOMIC DNA]</scope>
    <source>
        <strain evidence="2">TB1705</strain>
        <tissue evidence="2">Leaf</tissue>
    </source>
</reference>
<keyword evidence="1" id="KW-1133">Transmembrane helix</keyword>